<sequence length="475" mass="55761">MSLKTLITSHKLWTCIILLGLWKWWQTNVSYLMIRRDDNTNLFAAYHSPVTGLSLPQPTCRETTEWWQGEQEIDNFSWNNVRGVNTIWKVKNLCYAPKRGSFVVHKDDYKLLPKFVRDSPKLVQLNNKPQSSANTKWIPGVSLLFDDLRMEESGAHLYFHLLPVVSAWKMAQERWPTENISMTFRHLKTRKQADEQLLDLSLYHIPEKQIVELNQSRMTDYDAICWERVIRIDQSYIGTADSSAFSVYLKKLVQDKYGIQIPKHCHHIKRDKKNQVWIIQRRVRARQIMNIDQLIHFLENKGISRENIRVFDSPNAVCSSTGCFGYPVCDDITEHSKQTCRRSGHRLEEDIELFSQITLLISIHGAGNVHYLWMPPDSHVVEIFPYHFLPTKVYETFANLSTLRYFRYDVEDPTVYLENMEKRTHNFTVHQCWSDNSCRPKVKQLPVSLPLEDKSSLASLLEKVIESWQSICTQR</sequence>
<dbReference type="OrthoDB" id="2140at2759"/>
<keyword evidence="2" id="KW-1185">Reference proteome</keyword>
<organism evidence="1 2">
    <name type="scientific">Galdieria partita</name>
    <dbReference type="NCBI Taxonomy" id="83374"/>
    <lineage>
        <taxon>Eukaryota</taxon>
        <taxon>Rhodophyta</taxon>
        <taxon>Bangiophyceae</taxon>
        <taxon>Galdieriales</taxon>
        <taxon>Galdieriaceae</taxon>
        <taxon>Galdieria</taxon>
    </lineage>
</organism>
<gene>
    <name evidence="1" type="ORF">GpartN1_g6470.t1</name>
</gene>
<evidence type="ECO:0008006" key="3">
    <source>
        <dbReference type="Google" id="ProtNLM"/>
    </source>
</evidence>
<dbReference type="GO" id="GO:0016757">
    <property type="term" value="F:glycosyltransferase activity"/>
    <property type="evidence" value="ECO:0007669"/>
    <property type="project" value="InterPro"/>
</dbReference>
<evidence type="ECO:0000313" key="2">
    <source>
        <dbReference type="Proteomes" id="UP001061958"/>
    </source>
</evidence>
<dbReference type="InterPro" id="IPR007657">
    <property type="entry name" value="Glycosyltransferase_61"/>
</dbReference>
<proteinExistence type="predicted"/>
<dbReference type="EMBL" id="BQMJ01000058">
    <property type="protein sequence ID" value="GJQ14679.1"/>
    <property type="molecule type" value="Genomic_DNA"/>
</dbReference>
<dbReference type="PANTHER" id="PTHR20961">
    <property type="entry name" value="GLYCOSYLTRANSFERASE"/>
    <property type="match status" value="1"/>
</dbReference>
<protein>
    <recommendedName>
        <fullName evidence="3">Glycosyltransferase</fullName>
    </recommendedName>
</protein>
<comment type="caution">
    <text evidence="1">The sequence shown here is derived from an EMBL/GenBank/DDBJ whole genome shotgun (WGS) entry which is preliminary data.</text>
</comment>
<reference evidence="1" key="2">
    <citation type="submission" date="2022-01" db="EMBL/GenBank/DDBJ databases">
        <authorList>
            <person name="Hirooka S."/>
            <person name="Miyagishima S.Y."/>
        </authorList>
    </citation>
    <scope>NUCLEOTIDE SEQUENCE</scope>
    <source>
        <strain evidence="1">NBRC 102759</strain>
    </source>
</reference>
<evidence type="ECO:0000313" key="1">
    <source>
        <dbReference type="EMBL" id="GJQ14679.1"/>
    </source>
</evidence>
<dbReference type="Proteomes" id="UP001061958">
    <property type="component" value="Unassembled WGS sequence"/>
</dbReference>
<accession>A0A9C7USZ3</accession>
<reference evidence="1" key="1">
    <citation type="journal article" date="2022" name="Proc. Natl. Acad. Sci. U.S.A.">
        <title>Life cycle and functional genomics of the unicellular red alga Galdieria for elucidating algal and plant evolution and industrial use.</title>
        <authorList>
            <person name="Hirooka S."/>
            <person name="Itabashi T."/>
            <person name="Ichinose T.M."/>
            <person name="Onuma R."/>
            <person name="Fujiwara T."/>
            <person name="Yamashita S."/>
            <person name="Jong L.W."/>
            <person name="Tomita R."/>
            <person name="Iwane A.H."/>
            <person name="Miyagishima S.Y."/>
        </authorList>
    </citation>
    <scope>NUCLEOTIDE SEQUENCE</scope>
    <source>
        <strain evidence="1">NBRC 102759</strain>
    </source>
</reference>
<dbReference type="AlphaFoldDB" id="A0A9C7USZ3"/>
<name>A0A9C7USZ3_9RHOD</name>